<name>A0A0A9BMG8_ARUDO</name>
<dbReference type="EMBL" id="GBRH01233339">
    <property type="protein sequence ID" value="JAD64556.1"/>
    <property type="molecule type" value="Transcribed_RNA"/>
</dbReference>
<dbReference type="AlphaFoldDB" id="A0A0A9BMG8"/>
<protein>
    <submittedName>
        <fullName evidence="2">Uncharacterized protein</fullName>
    </submittedName>
</protein>
<reference evidence="2" key="1">
    <citation type="submission" date="2014-09" db="EMBL/GenBank/DDBJ databases">
        <authorList>
            <person name="Magalhaes I.L.F."/>
            <person name="Oliveira U."/>
            <person name="Santos F.R."/>
            <person name="Vidigal T.H.D.A."/>
            <person name="Brescovit A.D."/>
            <person name="Santos A.J."/>
        </authorList>
    </citation>
    <scope>NUCLEOTIDE SEQUENCE</scope>
    <source>
        <tissue evidence="2">Shoot tissue taken approximately 20 cm above the soil surface</tissue>
    </source>
</reference>
<organism evidence="2">
    <name type="scientific">Arundo donax</name>
    <name type="common">Giant reed</name>
    <name type="synonym">Donax arundinaceus</name>
    <dbReference type="NCBI Taxonomy" id="35708"/>
    <lineage>
        <taxon>Eukaryota</taxon>
        <taxon>Viridiplantae</taxon>
        <taxon>Streptophyta</taxon>
        <taxon>Embryophyta</taxon>
        <taxon>Tracheophyta</taxon>
        <taxon>Spermatophyta</taxon>
        <taxon>Magnoliopsida</taxon>
        <taxon>Liliopsida</taxon>
        <taxon>Poales</taxon>
        <taxon>Poaceae</taxon>
        <taxon>PACMAD clade</taxon>
        <taxon>Arundinoideae</taxon>
        <taxon>Arundineae</taxon>
        <taxon>Arundo</taxon>
    </lineage>
</organism>
<feature type="transmembrane region" description="Helical" evidence="1">
    <location>
        <begin position="25"/>
        <end position="46"/>
    </location>
</feature>
<keyword evidence="1" id="KW-0472">Membrane</keyword>
<evidence type="ECO:0000256" key="1">
    <source>
        <dbReference type="SAM" id="Phobius"/>
    </source>
</evidence>
<keyword evidence="1" id="KW-0812">Transmembrane</keyword>
<evidence type="ECO:0000313" key="2">
    <source>
        <dbReference type="EMBL" id="JAD64556.1"/>
    </source>
</evidence>
<reference evidence="2" key="2">
    <citation type="journal article" date="2015" name="Data Brief">
        <title>Shoot transcriptome of the giant reed, Arundo donax.</title>
        <authorList>
            <person name="Barrero R.A."/>
            <person name="Guerrero F.D."/>
            <person name="Moolhuijzen P."/>
            <person name="Goolsby J.A."/>
            <person name="Tidwell J."/>
            <person name="Bellgard S.E."/>
            <person name="Bellgard M.I."/>
        </authorList>
    </citation>
    <scope>NUCLEOTIDE SEQUENCE</scope>
    <source>
        <tissue evidence="2">Shoot tissue taken approximately 20 cm above the soil surface</tissue>
    </source>
</reference>
<keyword evidence="1" id="KW-1133">Transmembrane helix</keyword>
<accession>A0A0A9BMG8</accession>
<proteinExistence type="predicted"/>
<sequence>MVYVYVRTLIIEFQLRKKLRCPFKWLILHLYVVCYCVKLPHLQIVVTYV</sequence>